<dbReference type="AlphaFoldDB" id="A0A069QM53"/>
<comment type="caution">
    <text evidence="1">The sequence shown here is derived from an EMBL/GenBank/DDBJ whole genome shotgun (WGS) entry which is preliminary data.</text>
</comment>
<dbReference type="EMBL" id="JNGW01000008">
    <property type="protein sequence ID" value="KDR53860.1"/>
    <property type="molecule type" value="Genomic_DNA"/>
</dbReference>
<dbReference type="Proteomes" id="UP000027442">
    <property type="component" value="Unassembled WGS sequence"/>
</dbReference>
<evidence type="ECO:0000313" key="1">
    <source>
        <dbReference type="EMBL" id="KDR53860.1"/>
    </source>
</evidence>
<name>A0A069QM53_HOYLO</name>
<reference evidence="1 2" key="1">
    <citation type="submission" date="2013-08" db="EMBL/GenBank/DDBJ databases">
        <authorList>
            <person name="Weinstock G."/>
            <person name="Sodergren E."/>
            <person name="Wylie T."/>
            <person name="Fulton L."/>
            <person name="Fulton R."/>
            <person name="Fronick C."/>
            <person name="O'Laughlin M."/>
            <person name="Godfrey J."/>
            <person name="Miner T."/>
            <person name="Herter B."/>
            <person name="Appelbaum E."/>
            <person name="Cordes M."/>
            <person name="Lek S."/>
            <person name="Wollam A."/>
            <person name="Pepin K.H."/>
            <person name="Palsikar V.B."/>
            <person name="Mitreva M."/>
            <person name="Wilson R.K."/>
        </authorList>
    </citation>
    <scope>NUCLEOTIDE SEQUENCE [LARGE SCALE GENOMIC DNA]</scope>
    <source>
        <strain evidence="1 2">ATCC 15930</strain>
    </source>
</reference>
<protein>
    <submittedName>
        <fullName evidence="1">Uncharacterized protein</fullName>
    </submittedName>
</protein>
<proteinExistence type="predicted"/>
<keyword evidence="2" id="KW-1185">Reference proteome</keyword>
<accession>A0A069QM53</accession>
<evidence type="ECO:0000313" key="2">
    <source>
        <dbReference type="Proteomes" id="UP000027442"/>
    </source>
</evidence>
<dbReference type="HOGENOM" id="CLU_2736672_0_0_10"/>
<gene>
    <name evidence="1" type="ORF">HMPREF1991_00042</name>
</gene>
<dbReference type="PATRIC" id="fig|1122985.7.peg.45"/>
<organism evidence="1 2">
    <name type="scientific">Hoylesella loescheii DSM 19665 = JCM 12249 = ATCC 15930</name>
    <dbReference type="NCBI Taxonomy" id="1122985"/>
    <lineage>
        <taxon>Bacteria</taxon>
        <taxon>Pseudomonadati</taxon>
        <taxon>Bacteroidota</taxon>
        <taxon>Bacteroidia</taxon>
        <taxon>Bacteroidales</taxon>
        <taxon>Prevotellaceae</taxon>
        <taxon>Hoylesella</taxon>
    </lineage>
</organism>
<sequence length="71" mass="8254">MKAGIAEKVFQYRHDNVCKQGFMSMFTKSHWIVYEGGLSFYNTANKLVKEIGKATKLVFKFATWEKSQKKV</sequence>